<dbReference type="RefSeq" id="WP_191124234.1">
    <property type="nucleotide sequence ID" value="NZ_JACXWY010000005.1"/>
</dbReference>
<feature type="region of interest" description="Disordered" evidence="1">
    <location>
        <begin position="1"/>
        <end position="40"/>
    </location>
</feature>
<keyword evidence="3" id="KW-1185">Reference proteome</keyword>
<gene>
    <name evidence="2" type="ORF">IED13_11380</name>
</gene>
<evidence type="ECO:0000313" key="2">
    <source>
        <dbReference type="EMBL" id="MBD3846300.1"/>
    </source>
</evidence>
<protein>
    <submittedName>
        <fullName evidence="2">Uncharacterized protein</fullName>
    </submittedName>
</protein>
<organism evidence="2 3">
    <name type="scientific">Bosea spartocytisi</name>
    <dbReference type="NCBI Taxonomy" id="2773451"/>
    <lineage>
        <taxon>Bacteria</taxon>
        <taxon>Pseudomonadati</taxon>
        <taxon>Pseudomonadota</taxon>
        <taxon>Alphaproteobacteria</taxon>
        <taxon>Hyphomicrobiales</taxon>
        <taxon>Boseaceae</taxon>
        <taxon>Bosea</taxon>
    </lineage>
</organism>
<proteinExistence type="predicted"/>
<name>A0A927E9E1_9HYPH</name>
<dbReference type="EMBL" id="JACXWY010000005">
    <property type="protein sequence ID" value="MBD3846300.1"/>
    <property type="molecule type" value="Genomic_DNA"/>
</dbReference>
<comment type="caution">
    <text evidence="2">The sequence shown here is derived from an EMBL/GenBank/DDBJ whole genome shotgun (WGS) entry which is preliminary data.</text>
</comment>
<sequence>MNIQFFTMPGSRHGSRAALPRNNRAFSDQGRRDNRPSTKPVSVNRIRMVAVWRVNDETGRLECTWMPDDEADSRDDLRRMIKRLWLFLAVYQQGSIAA</sequence>
<evidence type="ECO:0000256" key="1">
    <source>
        <dbReference type="SAM" id="MobiDB-lite"/>
    </source>
</evidence>
<dbReference type="Proteomes" id="UP000619295">
    <property type="component" value="Unassembled WGS sequence"/>
</dbReference>
<accession>A0A927E9E1</accession>
<reference evidence="2" key="1">
    <citation type="submission" date="2020-09" db="EMBL/GenBank/DDBJ databases">
        <title>Bosea spartocytisi sp. nov. a root nodule endophyte of Spartocytisus supranubius in the high mountain ecosystem fo the Teide National Park (Canary Islands, Spain).</title>
        <authorList>
            <person name="Pulido-Suarez L."/>
            <person name="Peix A."/>
            <person name="Igual J.M."/>
            <person name="Socas-Perez N."/>
            <person name="Velazquez E."/>
            <person name="Flores-Felix J.D."/>
            <person name="Leon-Barrios M."/>
        </authorList>
    </citation>
    <scope>NUCLEOTIDE SEQUENCE</scope>
    <source>
        <strain evidence="2">SSUT16</strain>
    </source>
</reference>
<evidence type="ECO:0000313" key="3">
    <source>
        <dbReference type="Proteomes" id="UP000619295"/>
    </source>
</evidence>
<dbReference type="AlphaFoldDB" id="A0A927E9E1"/>